<dbReference type="Gene3D" id="2.40.50.40">
    <property type="match status" value="1"/>
</dbReference>
<dbReference type="CDD" id="cd00024">
    <property type="entry name" value="CD_CSD"/>
    <property type="match status" value="1"/>
</dbReference>
<reference evidence="2 3" key="1">
    <citation type="submission" date="2017-09" db="EMBL/GenBank/DDBJ databases">
        <title>Genome sequencing of Besnoitia besnoiti strain Bb-Ger1.</title>
        <authorList>
            <person name="Schares G."/>
            <person name="Venepally P."/>
            <person name="Lorenzi H.A."/>
        </authorList>
    </citation>
    <scope>NUCLEOTIDE SEQUENCE [LARGE SCALE GENOMIC DNA]</scope>
    <source>
        <strain evidence="2 3">Bb-Ger1</strain>
    </source>
</reference>
<evidence type="ECO:0000313" key="2">
    <source>
        <dbReference type="EMBL" id="PFH35383.1"/>
    </source>
</evidence>
<feature type="domain" description="Chromo" evidence="1">
    <location>
        <begin position="15"/>
        <end position="67"/>
    </location>
</feature>
<dbReference type="Proteomes" id="UP000224006">
    <property type="component" value="Chromosome V"/>
</dbReference>
<proteinExistence type="predicted"/>
<organism evidence="2 3">
    <name type="scientific">Besnoitia besnoiti</name>
    <name type="common">Apicomplexan protozoan</name>
    <dbReference type="NCBI Taxonomy" id="94643"/>
    <lineage>
        <taxon>Eukaryota</taxon>
        <taxon>Sar</taxon>
        <taxon>Alveolata</taxon>
        <taxon>Apicomplexa</taxon>
        <taxon>Conoidasida</taxon>
        <taxon>Coccidia</taxon>
        <taxon>Eucoccidiorida</taxon>
        <taxon>Eimeriorina</taxon>
        <taxon>Sarcocystidae</taxon>
        <taxon>Besnoitia</taxon>
    </lineage>
</organism>
<comment type="caution">
    <text evidence="2">The sequence shown here is derived from an EMBL/GenBank/DDBJ whole genome shotgun (WGS) entry which is preliminary data.</text>
</comment>
<dbReference type="SUPFAM" id="SSF54160">
    <property type="entry name" value="Chromo domain-like"/>
    <property type="match status" value="1"/>
</dbReference>
<dbReference type="KEGG" id="bbes:BESB_062700"/>
<dbReference type="AlphaFoldDB" id="A0A2A9MIC3"/>
<dbReference type="InterPro" id="IPR016197">
    <property type="entry name" value="Chromo-like_dom_sf"/>
</dbReference>
<evidence type="ECO:0000259" key="1">
    <source>
        <dbReference type="PROSITE" id="PS50013"/>
    </source>
</evidence>
<dbReference type="VEuPathDB" id="ToxoDB:BESB_062700"/>
<gene>
    <name evidence="2" type="ORF">BESB_062700</name>
</gene>
<name>A0A2A9MIC3_BESBE</name>
<protein>
    <recommendedName>
        <fullName evidence="1">Chromo domain-containing protein</fullName>
    </recommendedName>
</protein>
<dbReference type="EMBL" id="NWUJ01000005">
    <property type="protein sequence ID" value="PFH35383.1"/>
    <property type="molecule type" value="Genomic_DNA"/>
</dbReference>
<evidence type="ECO:0000313" key="3">
    <source>
        <dbReference type="Proteomes" id="UP000224006"/>
    </source>
</evidence>
<sequence length="96" mass="11149">MGDKANRCALNMEIYGVAEIVAYSCIYSRDMYLARWKHYPNIADFTWEPRGNFRQNLKATLVEQMRETKKKCSVLDPGQHRLKLSSVSSWQTTEDG</sequence>
<dbReference type="PROSITE" id="PS50013">
    <property type="entry name" value="CHROMO_2"/>
    <property type="match status" value="1"/>
</dbReference>
<dbReference type="RefSeq" id="XP_029219392.1">
    <property type="nucleotide sequence ID" value="XM_029364684.1"/>
</dbReference>
<dbReference type="InterPro" id="IPR000953">
    <property type="entry name" value="Chromo/chromo_shadow_dom"/>
</dbReference>
<keyword evidence="3" id="KW-1185">Reference proteome</keyword>
<dbReference type="GeneID" id="40311198"/>
<accession>A0A2A9MIC3</accession>